<sequence length="86" mass="9207">MAHKLAMFSLAVIIYLSISTVQGSPKGIGIVGKRNCPNGVYCPVGTECCMKNSDWVCCCCGEKSDEVTPSANITPRSRNITPMQHG</sequence>
<feature type="signal peptide" evidence="1">
    <location>
        <begin position="1"/>
        <end position="23"/>
    </location>
</feature>
<protein>
    <submittedName>
        <fullName evidence="2">Cysteine rich secreted protein</fullName>
    </submittedName>
</protein>
<proteinExistence type="evidence at transcript level"/>
<dbReference type="AlphaFoldDB" id="R4WQE0"/>
<reference evidence="2" key="1">
    <citation type="journal article" date="2013" name="PLoS ONE">
        <title>Gene expression in gut symbiotic organ of stinkbug affected by extracellular bacterial symbiont.</title>
        <authorList>
            <person name="Futahashi R."/>
            <person name="Tanaka K."/>
            <person name="Tanahashi M."/>
            <person name="Nikoh N."/>
            <person name="Kikuchi Y."/>
            <person name="Lee B.L."/>
            <person name="Fukatsu T."/>
        </authorList>
    </citation>
    <scope>NUCLEOTIDE SEQUENCE</scope>
    <source>
        <tissue evidence="2">Midgut</tissue>
    </source>
</reference>
<organism evidence="2">
    <name type="scientific">Riptortus pedestris</name>
    <name type="common">Bean bug</name>
    <dbReference type="NCBI Taxonomy" id="329032"/>
    <lineage>
        <taxon>Eukaryota</taxon>
        <taxon>Metazoa</taxon>
        <taxon>Ecdysozoa</taxon>
        <taxon>Arthropoda</taxon>
        <taxon>Hexapoda</taxon>
        <taxon>Insecta</taxon>
        <taxon>Pterygota</taxon>
        <taxon>Neoptera</taxon>
        <taxon>Paraneoptera</taxon>
        <taxon>Hemiptera</taxon>
        <taxon>Heteroptera</taxon>
        <taxon>Panheteroptera</taxon>
        <taxon>Pentatomomorpha</taxon>
        <taxon>Coreoidea</taxon>
        <taxon>Alydidae</taxon>
        <taxon>Riptortus</taxon>
    </lineage>
</organism>
<dbReference type="EMBL" id="AK416922">
    <property type="protein sequence ID" value="BAN20137.1"/>
    <property type="molecule type" value="mRNA"/>
</dbReference>
<feature type="chain" id="PRO_5004380975" evidence="1">
    <location>
        <begin position="24"/>
        <end position="86"/>
    </location>
</feature>
<name>R4WQE0_RIPPE</name>
<evidence type="ECO:0000313" key="2">
    <source>
        <dbReference type="EMBL" id="BAN20137.1"/>
    </source>
</evidence>
<keyword evidence="1" id="KW-0732">Signal</keyword>
<evidence type="ECO:0000256" key="1">
    <source>
        <dbReference type="SAM" id="SignalP"/>
    </source>
</evidence>
<accession>R4WQE0</accession>